<reference evidence="1 2" key="1">
    <citation type="journal article" date="2012" name="PLoS ONE">
        <title>Genome sequence and transcriptome analysis of the radioresistant bacterium Deinococcus gobiensis: insights into the extreme environmental adaptations.</title>
        <authorList>
            <person name="Yuan M."/>
            <person name="Chen M."/>
            <person name="Zhang W."/>
            <person name="Lu W."/>
            <person name="Wang J."/>
            <person name="Yang M."/>
            <person name="Zhao P."/>
            <person name="Tang R."/>
            <person name="Li X."/>
            <person name="Hao Y."/>
            <person name="Zhou Z."/>
            <person name="Zhan Y."/>
            <person name="Yu H."/>
            <person name="Teng C."/>
            <person name="Yan Y."/>
            <person name="Ping S."/>
            <person name="Wang Y."/>
            <person name="Lin M."/>
        </authorList>
    </citation>
    <scope>NUCLEOTIDE SEQUENCE [LARGE SCALE GENOMIC DNA]</scope>
    <source>
        <strain evidence="2">DSM 21396 / JCM 16679 / CGMCC 1.7299 / I-0</strain>
        <plasmid evidence="1">P2</plasmid>
    </source>
</reference>
<dbReference type="RefSeq" id="WP_014686385.1">
    <property type="nucleotide sequence ID" value="NC_017791.1"/>
</dbReference>
<keyword evidence="1" id="KW-0614">Plasmid</keyword>
<dbReference type="Proteomes" id="UP000007575">
    <property type="component" value="Plasmid P2"/>
</dbReference>
<sequence length="133" mass="14909">MKKFQLLKLPPDLLPALLEPLVINPGPGHPPSFTCRHCAATWEDVNQERHERDCVVGRAKQAMRLAEQPALAPVYRHQRFPGHSARVLYWGEGLPGKQIVLLQERQGDDPTCTLTQMSEDTFLGTYLVTLTGP</sequence>
<gene>
    <name evidence="1" type="ordered locus">DGo_PB0019</name>
</gene>
<dbReference type="KEGG" id="dgo:DGo_PB0019"/>
<evidence type="ECO:0000313" key="1">
    <source>
        <dbReference type="EMBL" id="AFD27288.1"/>
    </source>
</evidence>
<organism evidence="1 2">
    <name type="scientific">Deinococcus gobiensis (strain DSM 21396 / JCM 16679 / CGMCC 1.7299 / I-0)</name>
    <dbReference type="NCBI Taxonomy" id="745776"/>
    <lineage>
        <taxon>Bacteria</taxon>
        <taxon>Thermotogati</taxon>
        <taxon>Deinococcota</taxon>
        <taxon>Deinococci</taxon>
        <taxon>Deinococcales</taxon>
        <taxon>Deinococcaceae</taxon>
        <taxon>Deinococcus</taxon>
    </lineage>
</organism>
<protein>
    <submittedName>
        <fullName evidence="1">Uncharacterized protein</fullName>
    </submittedName>
</protein>
<keyword evidence="2" id="KW-1185">Reference proteome</keyword>
<accession>H8H191</accession>
<evidence type="ECO:0000313" key="2">
    <source>
        <dbReference type="Proteomes" id="UP000007575"/>
    </source>
</evidence>
<name>H8H191_DEIGI</name>
<dbReference type="EMBL" id="CP002193">
    <property type="protein sequence ID" value="AFD27288.1"/>
    <property type="molecule type" value="Genomic_DNA"/>
</dbReference>
<geneLocation type="plasmid" evidence="1 2">
    <name>P2</name>
</geneLocation>
<dbReference type="AlphaFoldDB" id="H8H191"/>
<proteinExistence type="predicted"/>
<dbReference type="HOGENOM" id="CLU_1903241_0_0_0"/>
<dbReference type="PATRIC" id="fig|745776.4.peg.3434"/>